<keyword evidence="4" id="KW-1185">Reference proteome</keyword>
<dbReference type="Pfam" id="PF13561">
    <property type="entry name" value="adh_short_C2"/>
    <property type="match status" value="1"/>
</dbReference>
<dbReference type="GO" id="GO:0016491">
    <property type="term" value="F:oxidoreductase activity"/>
    <property type="evidence" value="ECO:0007669"/>
    <property type="project" value="UniProtKB-KW"/>
</dbReference>
<dbReference type="PRINTS" id="PR00081">
    <property type="entry name" value="GDHRDH"/>
</dbReference>
<dbReference type="PANTHER" id="PTHR43477">
    <property type="entry name" value="DIHYDROANTICAPSIN 7-DEHYDROGENASE"/>
    <property type="match status" value="1"/>
</dbReference>
<comment type="caution">
    <text evidence="3">The sequence shown here is derived from an EMBL/GenBank/DDBJ whole genome shotgun (WGS) entry which is preliminary data.</text>
</comment>
<dbReference type="EMBL" id="JACHVB010000021">
    <property type="protein sequence ID" value="MBC2594323.1"/>
    <property type="molecule type" value="Genomic_DNA"/>
</dbReference>
<dbReference type="PANTHER" id="PTHR43477:SF1">
    <property type="entry name" value="DIHYDROANTICAPSIN 7-DEHYDROGENASE"/>
    <property type="match status" value="1"/>
</dbReference>
<dbReference type="Gene3D" id="3.40.50.720">
    <property type="entry name" value="NAD(P)-binding Rossmann-like Domain"/>
    <property type="match status" value="1"/>
</dbReference>
<evidence type="ECO:0000256" key="2">
    <source>
        <dbReference type="ARBA" id="ARBA00023002"/>
    </source>
</evidence>
<dbReference type="AlphaFoldDB" id="A0A842HCW9"/>
<accession>A0A842HCW9</accession>
<comment type="similarity">
    <text evidence="1">Belongs to the short-chain dehydrogenases/reductases (SDR) family.</text>
</comment>
<proteinExistence type="inferred from homology"/>
<evidence type="ECO:0000256" key="1">
    <source>
        <dbReference type="ARBA" id="ARBA00006484"/>
    </source>
</evidence>
<gene>
    <name evidence="3" type="ORF">H5P28_08615</name>
</gene>
<dbReference type="SUPFAM" id="SSF51735">
    <property type="entry name" value="NAD(P)-binding Rossmann-fold domains"/>
    <property type="match status" value="1"/>
</dbReference>
<evidence type="ECO:0000313" key="3">
    <source>
        <dbReference type="EMBL" id="MBC2594323.1"/>
    </source>
</evidence>
<dbReference type="InterPro" id="IPR002347">
    <property type="entry name" value="SDR_fam"/>
</dbReference>
<dbReference type="FunFam" id="3.40.50.720:FF:000084">
    <property type="entry name" value="Short-chain dehydrogenase reductase"/>
    <property type="match status" value="1"/>
</dbReference>
<reference evidence="3 4" key="1">
    <citation type="submission" date="2020-07" db="EMBL/GenBank/DDBJ databases">
        <authorList>
            <person name="Feng X."/>
        </authorList>
    </citation>
    <scope>NUCLEOTIDE SEQUENCE [LARGE SCALE GENOMIC DNA]</scope>
    <source>
        <strain evidence="3 4">JCM31066</strain>
    </source>
</reference>
<dbReference type="InterPro" id="IPR051122">
    <property type="entry name" value="SDR_DHRS6-like"/>
</dbReference>
<dbReference type="CDD" id="cd05233">
    <property type="entry name" value="SDR_c"/>
    <property type="match status" value="1"/>
</dbReference>
<keyword evidence="2" id="KW-0560">Oxidoreductase</keyword>
<evidence type="ECO:0000313" key="4">
    <source>
        <dbReference type="Proteomes" id="UP000546464"/>
    </source>
</evidence>
<dbReference type="InterPro" id="IPR036291">
    <property type="entry name" value="NAD(P)-bd_dom_sf"/>
</dbReference>
<sequence length="247" mass="25478">MPVSDLAQKRILVCGASSGIGRACALAAAGAGAALVLNGRDRTRLEETLAALPGEGHTLLPADLTDAAARRELAASVPALDGVVFSAGFHRIKPAKFLDDAGWEETFSINHRAPCLLTSALLKAKKINPSASLVYLGSIAAEAATVGNALYAGSKGALISTVRVLALELARQAIRANVVSPGQVRTAMTEANAAQLSAQALEENATLYPLGLGTPEQVAEAVLFLLSQRAAWITGQNLVVDGGYTLK</sequence>
<protein>
    <submittedName>
        <fullName evidence="3">SDR family oxidoreductase</fullName>
    </submittedName>
</protein>
<dbReference type="Proteomes" id="UP000546464">
    <property type="component" value="Unassembled WGS sequence"/>
</dbReference>
<organism evidence="3 4">
    <name type="scientific">Ruficoccus amylovorans</name>
    <dbReference type="NCBI Taxonomy" id="1804625"/>
    <lineage>
        <taxon>Bacteria</taxon>
        <taxon>Pseudomonadati</taxon>
        <taxon>Verrucomicrobiota</taxon>
        <taxon>Opitutia</taxon>
        <taxon>Puniceicoccales</taxon>
        <taxon>Cerasicoccaceae</taxon>
        <taxon>Ruficoccus</taxon>
    </lineage>
</organism>
<name>A0A842HCW9_9BACT</name>